<keyword evidence="5" id="KW-0694">RNA-binding</keyword>
<dbReference type="Pfam" id="PF04410">
    <property type="entry name" value="Gar1"/>
    <property type="match status" value="1"/>
</dbReference>
<evidence type="ECO:0000256" key="4">
    <source>
        <dbReference type="ARBA" id="ARBA00022553"/>
    </source>
</evidence>
<feature type="non-terminal residue" evidence="8">
    <location>
        <position position="1"/>
    </location>
</feature>
<dbReference type="InterPro" id="IPR007504">
    <property type="entry name" value="H/ACA_rnp_Gar1/Naf1"/>
</dbReference>
<dbReference type="PANTHER" id="PTHR31633">
    <property type="entry name" value="H/ACA RIBONUCLEOPROTEIN COMPLEX NON-CORE SUBUNIT NAF1"/>
    <property type="match status" value="1"/>
</dbReference>
<keyword evidence="3" id="KW-0698">rRNA processing</keyword>
<dbReference type="GO" id="GO:0000493">
    <property type="term" value="P:box H/ACA snoRNP assembly"/>
    <property type="evidence" value="ECO:0007669"/>
    <property type="project" value="InterPro"/>
</dbReference>
<gene>
    <name evidence="8" type="primary">SPOSA6832_04842</name>
</gene>
<evidence type="ECO:0000313" key="9">
    <source>
        <dbReference type="Proteomes" id="UP000243876"/>
    </source>
</evidence>
<evidence type="ECO:0000256" key="5">
    <source>
        <dbReference type="ARBA" id="ARBA00022884"/>
    </source>
</evidence>
<feature type="compositionally biased region" description="Polar residues" evidence="7">
    <location>
        <begin position="97"/>
        <end position="108"/>
    </location>
</feature>
<dbReference type="InterPro" id="IPR038664">
    <property type="entry name" value="Gar1/Naf1_Cbf5-bd_sf"/>
</dbReference>
<comment type="subcellular location">
    <subcellularLocation>
        <location evidence="1">Nucleus</location>
    </subcellularLocation>
</comment>
<keyword evidence="9" id="KW-1185">Reference proteome</keyword>
<proteinExistence type="predicted"/>
<dbReference type="GO" id="GO:0005732">
    <property type="term" value="C:sno(s)RNA-containing ribonucleoprotein complex"/>
    <property type="evidence" value="ECO:0007669"/>
    <property type="project" value="InterPro"/>
</dbReference>
<dbReference type="GO" id="GO:0005634">
    <property type="term" value="C:nucleus"/>
    <property type="evidence" value="ECO:0007669"/>
    <property type="project" value="UniProtKB-SubCell"/>
</dbReference>
<dbReference type="GO" id="GO:0001522">
    <property type="term" value="P:pseudouridine synthesis"/>
    <property type="evidence" value="ECO:0007669"/>
    <property type="project" value="InterPro"/>
</dbReference>
<organism evidence="8 9">
    <name type="scientific">Sporidiobolus salmonicolor</name>
    <name type="common">Yeast-like fungus</name>
    <name type="synonym">Sporobolomyces salmonicolor</name>
    <dbReference type="NCBI Taxonomy" id="5005"/>
    <lineage>
        <taxon>Eukaryota</taxon>
        <taxon>Fungi</taxon>
        <taxon>Dikarya</taxon>
        <taxon>Basidiomycota</taxon>
        <taxon>Pucciniomycotina</taxon>
        <taxon>Microbotryomycetes</taxon>
        <taxon>Sporidiobolales</taxon>
        <taxon>Sporidiobolaceae</taxon>
        <taxon>Sporobolomyces</taxon>
    </lineage>
</organism>
<evidence type="ECO:0000256" key="3">
    <source>
        <dbReference type="ARBA" id="ARBA00022552"/>
    </source>
</evidence>
<reference evidence="9" key="1">
    <citation type="submission" date="2015-02" db="EMBL/GenBank/DDBJ databases">
        <authorList>
            <person name="Gon?alves P."/>
        </authorList>
    </citation>
    <scope>NUCLEOTIDE SEQUENCE [LARGE SCALE GENOMIC DNA]</scope>
</reference>
<dbReference type="AlphaFoldDB" id="A0A0D6ETQ2"/>
<keyword evidence="4" id="KW-0597">Phosphoprotein</keyword>
<protein>
    <submittedName>
        <fullName evidence="8">SPOSA6832_04842-mRNA-1:cds</fullName>
    </submittedName>
</protein>
<feature type="compositionally biased region" description="Low complexity" evidence="7">
    <location>
        <begin position="79"/>
        <end position="96"/>
    </location>
</feature>
<dbReference type="Gene3D" id="2.40.10.230">
    <property type="entry name" value="Probable tRNA pseudouridine synthase domain"/>
    <property type="match status" value="1"/>
</dbReference>
<feature type="region of interest" description="Disordered" evidence="7">
    <location>
        <begin position="1"/>
        <end position="302"/>
    </location>
</feature>
<feature type="compositionally biased region" description="Basic and acidic residues" evidence="7">
    <location>
        <begin position="198"/>
        <end position="214"/>
    </location>
</feature>
<dbReference type="InterPro" id="IPR040309">
    <property type="entry name" value="Naf1"/>
</dbReference>
<sequence>MGGSQSTQKQPLEQLPPDDEPAPSAESTPAQQDADLDMTLHRAETAQHAQPTTGQPSAVTAASAQPPPPPVYHDLFKVPALPSSSATSSALHPSQSQPSAITSPTTTLRALPADIEHILSLGADQDDKPQKLASGSEERGELEKVVRELKAKAGMRAEGEVRMQEEGEGERRDELEKVESEMREKGVAREAGMVVEQEEGHAKLGAGEEVKVDVVMDQDSDAEVSSASDSDSSSSGLDSDSTSRAGPSTGKSKRTRQRPARAASPSSDLSDDESGPSSKTAPKTEHELEPEPSLPPLQKLDEDAEVARFGRVENVIESVVVVKADTSGDWRVLDEGTVVCWEDKTVIGTVRGLAFPFGSP</sequence>
<dbReference type="GO" id="GO:0006364">
    <property type="term" value="P:rRNA processing"/>
    <property type="evidence" value="ECO:0007669"/>
    <property type="project" value="UniProtKB-KW"/>
</dbReference>
<feature type="compositionally biased region" description="Basic and acidic residues" evidence="7">
    <location>
        <begin position="125"/>
        <end position="188"/>
    </location>
</feature>
<keyword evidence="2" id="KW-0690">Ribosome biogenesis</keyword>
<evidence type="ECO:0000256" key="2">
    <source>
        <dbReference type="ARBA" id="ARBA00022517"/>
    </source>
</evidence>
<dbReference type="OrthoDB" id="21550at2759"/>
<dbReference type="PANTHER" id="PTHR31633:SF1">
    <property type="entry name" value="H_ACA RIBONUCLEOPROTEIN COMPLEX NON-CORE SUBUNIT NAF1"/>
    <property type="match status" value="1"/>
</dbReference>
<evidence type="ECO:0000313" key="8">
    <source>
        <dbReference type="EMBL" id="CEQ42975.1"/>
    </source>
</evidence>
<dbReference type="Proteomes" id="UP000243876">
    <property type="component" value="Unassembled WGS sequence"/>
</dbReference>
<feature type="compositionally biased region" description="Low complexity" evidence="7">
    <location>
        <begin position="223"/>
        <end position="243"/>
    </location>
</feature>
<name>A0A0D6ETQ2_SPOSA</name>
<feature type="compositionally biased region" description="Polar residues" evidence="7">
    <location>
        <begin position="47"/>
        <end position="63"/>
    </location>
</feature>
<evidence type="ECO:0000256" key="1">
    <source>
        <dbReference type="ARBA" id="ARBA00004123"/>
    </source>
</evidence>
<dbReference type="EMBL" id="CENE01000042">
    <property type="protein sequence ID" value="CEQ42975.1"/>
    <property type="molecule type" value="Genomic_DNA"/>
</dbReference>
<feature type="compositionally biased region" description="Polar residues" evidence="7">
    <location>
        <begin position="1"/>
        <end position="11"/>
    </location>
</feature>
<evidence type="ECO:0000256" key="7">
    <source>
        <dbReference type="SAM" id="MobiDB-lite"/>
    </source>
</evidence>
<accession>A0A0D6ETQ2</accession>
<keyword evidence="6" id="KW-0539">Nucleus</keyword>
<dbReference type="GO" id="GO:0003723">
    <property type="term" value="F:RNA binding"/>
    <property type="evidence" value="ECO:0007669"/>
    <property type="project" value="UniProtKB-KW"/>
</dbReference>
<evidence type="ECO:0000256" key="6">
    <source>
        <dbReference type="ARBA" id="ARBA00023242"/>
    </source>
</evidence>